<protein>
    <recommendedName>
        <fullName evidence="7">Outer membrane efflux protein</fullName>
    </recommendedName>
</protein>
<dbReference type="EMBL" id="DSBW01000111">
    <property type="protein sequence ID" value="HED30999.1"/>
    <property type="molecule type" value="Genomic_DNA"/>
</dbReference>
<dbReference type="GO" id="GO:0009279">
    <property type="term" value="C:cell outer membrane"/>
    <property type="evidence" value="ECO:0007669"/>
    <property type="project" value="UniProtKB-SubCell"/>
</dbReference>
<dbReference type="GO" id="GO:1990281">
    <property type="term" value="C:efflux pump complex"/>
    <property type="evidence" value="ECO:0007669"/>
    <property type="project" value="TreeGrafter"/>
</dbReference>
<dbReference type="Proteomes" id="UP000886335">
    <property type="component" value="Unassembled WGS sequence"/>
</dbReference>
<dbReference type="PANTHER" id="PTHR30026:SF20">
    <property type="entry name" value="OUTER MEMBRANE PROTEIN TOLC"/>
    <property type="match status" value="1"/>
</dbReference>
<keyword evidence="2" id="KW-1134">Transmembrane beta strand</keyword>
<keyword evidence="3" id="KW-0812">Transmembrane</keyword>
<sequence length="163" mass="17974">MKKPYRHAELILVICFFMLLFPVAIQADPVRRISEQKALTLDECIALALDRASGIKKAEYNLGLTGEEILKNYGQFLPKISVNASYTPVSESTTFLPEGSSAATTSSERIDIGVSASLNLFRFCRLCSPEILDKPNAFSRTDTLQGTSDRCVRHNPGILPYSA</sequence>
<dbReference type="PANTHER" id="PTHR30026">
    <property type="entry name" value="OUTER MEMBRANE PROTEIN TOLC"/>
    <property type="match status" value="1"/>
</dbReference>
<reference evidence="6" key="1">
    <citation type="journal article" date="2020" name="mSystems">
        <title>Genome- and Community-Level Interaction Insights into Carbon Utilization and Element Cycling Functions of Hydrothermarchaeota in Hydrothermal Sediment.</title>
        <authorList>
            <person name="Zhou Z."/>
            <person name="Liu Y."/>
            <person name="Xu W."/>
            <person name="Pan J."/>
            <person name="Luo Z.H."/>
            <person name="Li M."/>
        </authorList>
    </citation>
    <scope>NUCLEOTIDE SEQUENCE [LARGE SCALE GENOMIC DNA]</scope>
    <source>
        <strain evidence="6">SpSt-1181</strain>
    </source>
</reference>
<evidence type="ECO:0000313" key="6">
    <source>
        <dbReference type="EMBL" id="HED30999.1"/>
    </source>
</evidence>
<dbReference type="AlphaFoldDB" id="A0A831WV99"/>
<dbReference type="InterPro" id="IPR051906">
    <property type="entry name" value="TolC-like"/>
</dbReference>
<name>A0A831WV99_PROAE</name>
<dbReference type="GO" id="GO:0015288">
    <property type="term" value="F:porin activity"/>
    <property type="evidence" value="ECO:0007669"/>
    <property type="project" value="TreeGrafter"/>
</dbReference>
<evidence type="ECO:0000256" key="1">
    <source>
        <dbReference type="ARBA" id="ARBA00004442"/>
    </source>
</evidence>
<proteinExistence type="predicted"/>
<keyword evidence="5" id="KW-0998">Cell outer membrane</keyword>
<organism evidence="6">
    <name type="scientific">Prosthecochloris aestuarii</name>
    <dbReference type="NCBI Taxonomy" id="1102"/>
    <lineage>
        <taxon>Bacteria</taxon>
        <taxon>Pseudomonadati</taxon>
        <taxon>Chlorobiota</taxon>
        <taxon>Chlorobiia</taxon>
        <taxon>Chlorobiales</taxon>
        <taxon>Chlorobiaceae</taxon>
        <taxon>Prosthecochloris</taxon>
    </lineage>
</organism>
<dbReference type="GO" id="GO:0015562">
    <property type="term" value="F:efflux transmembrane transporter activity"/>
    <property type="evidence" value="ECO:0007669"/>
    <property type="project" value="InterPro"/>
</dbReference>
<accession>A0A831WV99</accession>
<keyword evidence="4" id="KW-0472">Membrane</keyword>
<dbReference type="SUPFAM" id="SSF56954">
    <property type="entry name" value="Outer membrane efflux proteins (OEP)"/>
    <property type="match status" value="1"/>
</dbReference>
<evidence type="ECO:0008006" key="7">
    <source>
        <dbReference type="Google" id="ProtNLM"/>
    </source>
</evidence>
<comment type="caution">
    <text evidence="6">The sequence shown here is derived from an EMBL/GenBank/DDBJ whole genome shotgun (WGS) entry which is preliminary data.</text>
</comment>
<evidence type="ECO:0000256" key="3">
    <source>
        <dbReference type="ARBA" id="ARBA00022692"/>
    </source>
</evidence>
<evidence type="ECO:0000256" key="4">
    <source>
        <dbReference type="ARBA" id="ARBA00023136"/>
    </source>
</evidence>
<dbReference type="Gene3D" id="1.20.1600.10">
    <property type="entry name" value="Outer membrane efflux proteins (OEP)"/>
    <property type="match status" value="1"/>
</dbReference>
<comment type="subcellular location">
    <subcellularLocation>
        <location evidence="1">Cell outer membrane</location>
    </subcellularLocation>
</comment>
<evidence type="ECO:0000256" key="5">
    <source>
        <dbReference type="ARBA" id="ARBA00023237"/>
    </source>
</evidence>
<gene>
    <name evidence="6" type="ORF">ENN50_04810</name>
</gene>
<evidence type="ECO:0000256" key="2">
    <source>
        <dbReference type="ARBA" id="ARBA00022452"/>
    </source>
</evidence>